<sequence>MSKIFTIVLLIFTISTNIYYPIYRRLLDEDDKRIWSIALYTSNLRLFNYIIHTFHFLAPFVINLISAIVLITKRSRQKSNVHASQTFIETFKKIKENSHLLTAPVVVVILGIPRLIIVFLSKCMRSTSDAWLFLIIYFIYSIYVDVFYIYTTIKIL</sequence>
<gene>
    <name evidence="2" type="ORF">FME351_LOCUS2809</name>
</gene>
<feature type="transmembrane region" description="Helical" evidence="1">
    <location>
        <begin position="100"/>
        <end position="119"/>
    </location>
</feature>
<dbReference type="AlphaFoldDB" id="A0A817UQ00"/>
<keyword evidence="1" id="KW-0472">Membrane</keyword>
<evidence type="ECO:0000313" key="3">
    <source>
        <dbReference type="Proteomes" id="UP000663869"/>
    </source>
</evidence>
<reference evidence="2" key="1">
    <citation type="submission" date="2021-02" db="EMBL/GenBank/DDBJ databases">
        <authorList>
            <person name="Nowell W R."/>
        </authorList>
    </citation>
    <scope>NUCLEOTIDE SEQUENCE</scope>
</reference>
<comment type="caution">
    <text evidence="2">The sequence shown here is derived from an EMBL/GenBank/DDBJ whole genome shotgun (WGS) entry which is preliminary data.</text>
</comment>
<dbReference type="EMBL" id="CAJNYU010000169">
    <property type="protein sequence ID" value="CAF3333187.1"/>
    <property type="molecule type" value="Genomic_DNA"/>
</dbReference>
<feature type="transmembrane region" description="Helical" evidence="1">
    <location>
        <begin position="49"/>
        <end position="71"/>
    </location>
</feature>
<accession>A0A817UQ00</accession>
<keyword evidence="1" id="KW-1133">Transmembrane helix</keyword>
<evidence type="ECO:0000313" key="2">
    <source>
        <dbReference type="EMBL" id="CAF3333187.1"/>
    </source>
</evidence>
<dbReference type="Proteomes" id="UP000663869">
    <property type="component" value="Unassembled WGS sequence"/>
</dbReference>
<evidence type="ECO:0000256" key="1">
    <source>
        <dbReference type="SAM" id="Phobius"/>
    </source>
</evidence>
<feature type="transmembrane region" description="Helical" evidence="1">
    <location>
        <begin position="131"/>
        <end position="150"/>
    </location>
</feature>
<organism evidence="2 3">
    <name type="scientific">Rotaria socialis</name>
    <dbReference type="NCBI Taxonomy" id="392032"/>
    <lineage>
        <taxon>Eukaryota</taxon>
        <taxon>Metazoa</taxon>
        <taxon>Spiralia</taxon>
        <taxon>Gnathifera</taxon>
        <taxon>Rotifera</taxon>
        <taxon>Eurotatoria</taxon>
        <taxon>Bdelloidea</taxon>
        <taxon>Philodinida</taxon>
        <taxon>Philodinidae</taxon>
        <taxon>Rotaria</taxon>
    </lineage>
</organism>
<name>A0A817UQ00_9BILA</name>
<proteinExistence type="predicted"/>
<protein>
    <submittedName>
        <fullName evidence="2">Uncharacterized protein</fullName>
    </submittedName>
</protein>
<keyword evidence="1" id="KW-0812">Transmembrane</keyword>